<feature type="transmembrane region" description="Helical" evidence="1">
    <location>
        <begin position="99"/>
        <end position="122"/>
    </location>
</feature>
<feature type="transmembrane region" description="Helical" evidence="1">
    <location>
        <begin position="12"/>
        <end position="34"/>
    </location>
</feature>
<keyword evidence="1" id="KW-1133">Transmembrane helix</keyword>
<reference evidence="2 3" key="1">
    <citation type="submission" date="2023-04" db="EMBL/GenBank/DDBJ databases">
        <title>Streptomyces chengmaiensis sp. nov. isolated from the stem of mangrove plant in Hainan.</title>
        <authorList>
            <person name="Huang X."/>
            <person name="Zhou S."/>
            <person name="Chu X."/>
            <person name="Xie Y."/>
            <person name="Lin Y."/>
        </authorList>
    </citation>
    <scope>NUCLEOTIDE SEQUENCE [LARGE SCALE GENOMIC DNA]</scope>
    <source>
        <strain evidence="2 3">HNM0663</strain>
    </source>
</reference>
<evidence type="ECO:0000313" key="3">
    <source>
        <dbReference type="Proteomes" id="UP001223144"/>
    </source>
</evidence>
<gene>
    <name evidence="2" type="ORF">QCN29_19560</name>
</gene>
<proteinExistence type="predicted"/>
<evidence type="ECO:0000256" key="1">
    <source>
        <dbReference type="SAM" id="Phobius"/>
    </source>
</evidence>
<evidence type="ECO:0008006" key="4">
    <source>
        <dbReference type="Google" id="ProtNLM"/>
    </source>
</evidence>
<feature type="transmembrane region" description="Helical" evidence="1">
    <location>
        <begin position="76"/>
        <end position="93"/>
    </location>
</feature>
<accession>A0ABT6HRL7</accession>
<name>A0ABT6HRL7_9ACTN</name>
<comment type="caution">
    <text evidence="2">The sequence shown here is derived from an EMBL/GenBank/DDBJ whole genome shotgun (WGS) entry which is preliminary data.</text>
</comment>
<protein>
    <recommendedName>
        <fullName evidence="4">Integral membrane protein</fullName>
    </recommendedName>
</protein>
<dbReference type="Proteomes" id="UP001223144">
    <property type="component" value="Unassembled WGS sequence"/>
</dbReference>
<organism evidence="2 3">
    <name type="scientific">Streptomyces chengmaiensis</name>
    <dbReference type="NCBI Taxonomy" id="3040919"/>
    <lineage>
        <taxon>Bacteria</taxon>
        <taxon>Bacillati</taxon>
        <taxon>Actinomycetota</taxon>
        <taxon>Actinomycetes</taxon>
        <taxon>Kitasatosporales</taxon>
        <taxon>Streptomycetaceae</taxon>
        <taxon>Streptomyces</taxon>
    </lineage>
</organism>
<keyword evidence="1" id="KW-0812">Transmembrane</keyword>
<keyword evidence="3" id="KW-1185">Reference proteome</keyword>
<sequence>MAHAATPTRRHHGYLGWALPLVLGISYGAYAAFIARDGGPGSVGQAVLAVVSGAVMAVLAFLLGRYQKSLPRELRALCYGALSAAAIGFLVSLTGESSVLRSTGLGVSVGAGVTVVAFYLFYTHE</sequence>
<evidence type="ECO:0000313" key="2">
    <source>
        <dbReference type="EMBL" id="MDH2390947.1"/>
    </source>
</evidence>
<feature type="transmembrane region" description="Helical" evidence="1">
    <location>
        <begin position="46"/>
        <end position="64"/>
    </location>
</feature>
<dbReference type="EMBL" id="JARWBG010000022">
    <property type="protein sequence ID" value="MDH2390947.1"/>
    <property type="molecule type" value="Genomic_DNA"/>
</dbReference>
<keyword evidence="1" id="KW-0472">Membrane</keyword>
<dbReference type="RefSeq" id="WP_279929626.1">
    <property type="nucleotide sequence ID" value="NZ_JARWBG010000022.1"/>
</dbReference>